<accession>A0ABT9A8A5</accession>
<feature type="signal peptide" evidence="1">
    <location>
        <begin position="1"/>
        <end position="23"/>
    </location>
</feature>
<keyword evidence="1" id="KW-0732">Signal</keyword>
<evidence type="ECO:0000313" key="3">
    <source>
        <dbReference type="EMBL" id="MDO7846072.1"/>
    </source>
</evidence>
<name>A0ABT9A8A5_9BACT</name>
<feature type="chain" id="PRO_5045959406" evidence="1">
    <location>
        <begin position="24"/>
        <end position="231"/>
    </location>
</feature>
<evidence type="ECO:0000259" key="2">
    <source>
        <dbReference type="Pfam" id="PF13568"/>
    </source>
</evidence>
<evidence type="ECO:0000256" key="1">
    <source>
        <dbReference type="SAM" id="SignalP"/>
    </source>
</evidence>
<dbReference type="Proteomes" id="UP001167796">
    <property type="component" value="Unassembled WGS sequence"/>
</dbReference>
<evidence type="ECO:0000313" key="4">
    <source>
        <dbReference type="Proteomes" id="UP001167796"/>
    </source>
</evidence>
<dbReference type="InterPro" id="IPR025665">
    <property type="entry name" value="Beta-barrel_OMP_2"/>
</dbReference>
<gene>
    <name evidence="3" type="ORF">Q5H92_06880</name>
</gene>
<dbReference type="Pfam" id="PF13568">
    <property type="entry name" value="OMP_b-brl_2"/>
    <property type="match status" value="1"/>
</dbReference>
<proteinExistence type="predicted"/>
<comment type="caution">
    <text evidence="3">The sequence shown here is derived from an EMBL/GenBank/DDBJ whole genome shotgun (WGS) entry which is preliminary data.</text>
</comment>
<protein>
    <submittedName>
        <fullName evidence="3">Outer membrane beta-barrel protein</fullName>
    </submittedName>
</protein>
<keyword evidence="4" id="KW-1185">Reference proteome</keyword>
<reference evidence="3" key="1">
    <citation type="submission" date="2023-07" db="EMBL/GenBank/DDBJ databases">
        <authorList>
            <person name="Kim M.K."/>
        </authorList>
    </citation>
    <scope>NUCLEOTIDE SEQUENCE</scope>
    <source>
        <strain evidence="3">M29</strain>
    </source>
</reference>
<dbReference type="RefSeq" id="WP_305010761.1">
    <property type="nucleotide sequence ID" value="NZ_JAUQSX010000003.1"/>
</dbReference>
<organism evidence="3 4">
    <name type="scientific">Hymenobacter mellowenesis</name>
    <dbReference type="NCBI Taxonomy" id="3063995"/>
    <lineage>
        <taxon>Bacteria</taxon>
        <taxon>Pseudomonadati</taxon>
        <taxon>Bacteroidota</taxon>
        <taxon>Cytophagia</taxon>
        <taxon>Cytophagales</taxon>
        <taxon>Hymenobacteraceae</taxon>
        <taxon>Hymenobacter</taxon>
    </lineage>
</organism>
<feature type="domain" description="Outer membrane protein beta-barrel" evidence="2">
    <location>
        <begin position="22"/>
        <end position="194"/>
    </location>
</feature>
<sequence>MNYALAGFSLTAHLLLLTGTAWAQATFRIGPHLGLNRSTASYFADAYRPSARTGFEAGVVGSLMLRNVSLQPALLFSQKGYFLTSGTDQNSGFNNDNFRLNYLTLPLKVVVGARKDGQGVHVLAGAYLGLLLGGYYERAFTFNQRTTVTAGPIIPDQKPLSYEEYSSQRLDAGFIVGVGYRYKRAQLHADFTWGGTNLAVGYQFKGPNYENPFYRNQALQASLAYFFDTKS</sequence>
<dbReference type="EMBL" id="JAUQSX010000003">
    <property type="protein sequence ID" value="MDO7846072.1"/>
    <property type="molecule type" value="Genomic_DNA"/>
</dbReference>